<protein>
    <submittedName>
        <fullName evidence="11">MYND-type domain-containing protein</fullName>
    </submittedName>
</protein>
<reference evidence="9 10" key="2">
    <citation type="submission" date="2018-11" db="EMBL/GenBank/DDBJ databases">
        <authorList>
            <consortium name="Pathogen Informatics"/>
        </authorList>
    </citation>
    <scope>NUCLEOTIDE SEQUENCE [LARGE SCALE GENOMIC DNA]</scope>
    <source>
        <strain evidence="9">Dakar</strain>
        <strain evidence="10">Dakar, Senegal</strain>
    </source>
</reference>
<dbReference type="PANTHER" id="PTHR13214:SF1">
    <property type="entry name" value="ZINC FINGER PROTEIN 330"/>
    <property type="match status" value="1"/>
</dbReference>
<evidence type="ECO:0000256" key="5">
    <source>
        <dbReference type="ARBA" id="ARBA00022771"/>
    </source>
</evidence>
<dbReference type="AlphaFoldDB" id="A0A183K5W9"/>
<keyword evidence="10" id="KW-1185">Reference proteome</keyword>
<sequence length="282" mass="31565">MPKKKTGQRKKAEKAKIRQKLLRTKGLEIDLINHPSNILMSIQRLPVCCHCGKQKCSARSGDCLVKHGSTHVTGLSMVGAVCDFCEAWICHGEKCLSVHACECPLRDAVVLNVSAGYTVLVVGCFLAPIVTTSFVRTTSLSTRYVVVLWNPYNSSQDNIGSGCLYCQRLESENFKCASCNKMGTQTCLRCKVTYCDDHCKRKGVKYERGRPIPCPKCGHDLTDSYNLSVSVRSYEYGRQTCVENYSDEDNESENEEEQCSGKSEDEHDDDDYNLLDKLTIKN</sequence>
<dbReference type="PANTHER" id="PTHR13214">
    <property type="entry name" value="ZINC FINGER PROTEIN 330"/>
    <property type="match status" value="1"/>
</dbReference>
<dbReference type="Pfam" id="PF06524">
    <property type="entry name" value="NOA36"/>
    <property type="match status" value="2"/>
</dbReference>
<dbReference type="GO" id="GO:0008270">
    <property type="term" value="F:zinc ion binding"/>
    <property type="evidence" value="ECO:0007669"/>
    <property type="project" value="UniProtKB-KW"/>
</dbReference>
<dbReference type="InterPro" id="IPR010531">
    <property type="entry name" value="NOA36"/>
</dbReference>
<organism evidence="11">
    <name type="scientific">Schistosoma curassoni</name>
    <dbReference type="NCBI Taxonomy" id="6186"/>
    <lineage>
        <taxon>Eukaryota</taxon>
        <taxon>Metazoa</taxon>
        <taxon>Spiralia</taxon>
        <taxon>Lophotrochozoa</taxon>
        <taxon>Platyhelminthes</taxon>
        <taxon>Trematoda</taxon>
        <taxon>Digenea</taxon>
        <taxon>Strigeidida</taxon>
        <taxon>Schistosomatoidea</taxon>
        <taxon>Schistosomatidae</taxon>
        <taxon>Schistosoma</taxon>
    </lineage>
</organism>
<dbReference type="GO" id="GO:0005730">
    <property type="term" value="C:nucleolus"/>
    <property type="evidence" value="ECO:0007669"/>
    <property type="project" value="UniProtKB-SubCell"/>
</dbReference>
<evidence type="ECO:0000313" key="9">
    <source>
        <dbReference type="EMBL" id="VDP39664.1"/>
    </source>
</evidence>
<dbReference type="EMBL" id="UZAK01033756">
    <property type="protein sequence ID" value="VDP39664.1"/>
    <property type="molecule type" value="Genomic_DNA"/>
</dbReference>
<feature type="compositionally biased region" description="Acidic residues" evidence="8">
    <location>
        <begin position="245"/>
        <end position="258"/>
    </location>
</feature>
<evidence type="ECO:0000256" key="7">
    <source>
        <dbReference type="ARBA" id="ARBA00023242"/>
    </source>
</evidence>
<evidence type="ECO:0000256" key="3">
    <source>
        <dbReference type="ARBA" id="ARBA00022723"/>
    </source>
</evidence>
<evidence type="ECO:0000256" key="1">
    <source>
        <dbReference type="ARBA" id="ARBA00004604"/>
    </source>
</evidence>
<keyword evidence="6" id="KW-0862">Zinc</keyword>
<gene>
    <name evidence="9" type="ORF">SCUD_LOCUS10394</name>
</gene>
<name>A0A183K5W9_9TREM</name>
<keyword evidence="7" id="KW-0539">Nucleus</keyword>
<evidence type="ECO:0000313" key="10">
    <source>
        <dbReference type="Proteomes" id="UP000279833"/>
    </source>
</evidence>
<comment type="similarity">
    <text evidence="2">Belongs to the NOA36 family.</text>
</comment>
<comment type="subcellular location">
    <subcellularLocation>
        <location evidence="1">Nucleus</location>
        <location evidence="1">Nucleolus</location>
    </subcellularLocation>
</comment>
<keyword evidence="3" id="KW-0479">Metal-binding</keyword>
<dbReference type="WBParaSite" id="SCUD_0001039401-mRNA-1">
    <property type="protein sequence ID" value="SCUD_0001039401-mRNA-1"/>
    <property type="gene ID" value="SCUD_0001039401"/>
</dbReference>
<keyword evidence="5" id="KW-0863">Zinc-finger</keyword>
<proteinExistence type="inferred from homology"/>
<evidence type="ECO:0000256" key="4">
    <source>
        <dbReference type="ARBA" id="ARBA00022737"/>
    </source>
</evidence>
<reference evidence="11" key="1">
    <citation type="submission" date="2016-06" db="UniProtKB">
        <authorList>
            <consortium name="WormBaseParasite"/>
        </authorList>
    </citation>
    <scope>IDENTIFICATION</scope>
</reference>
<accession>A0A183K5W9</accession>
<evidence type="ECO:0000256" key="2">
    <source>
        <dbReference type="ARBA" id="ARBA00007212"/>
    </source>
</evidence>
<dbReference type="Proteomes" id="UP000279833">
    <property type="component" value="Unassembled WGS sequence"/>
</dbReference>
<evidence type="ECO:0000313" key="11">
    <source>
        <dbReference type="WBParaSite" id="SCUD_0001039401-mRNA-1"/>
    </source>
</evidence>
<keyword evidence="4" id="KW-0677">Repeat</keyword>
<evidence type="ECO:0000256" key="8">
    <source>
        <dbReference type="SAM" id="MobiDB-lite"/>
    </source>
</evidence>
<evidence type="ECO:0000256" key="6">
    <source>
        <dbReference type="ARBA" id="ARBA00022833"/>
    </source>
</evidence>
<dbReference type="STRING" id="6186.A0A183K5W9"/>
<feature type="region of interest" description="Disordered" evidence="8">
    <location>
        <begin position="244"/>
        <end position="282"/>
    </location>
</feature>